<dbReference type="Gene3D" id="3.40.50.300">
    <property type="entry name" value="P-loop containing nucleotide triphosphate hydrolases"/>
    <property type="match status" value="1"/>
</dbReference>
<keyword evidence="3" id="KW-0472">Membrane</keyword>
<dbReference type="InterPro" id="IPR041569">
    <property type="entry name" value="AAA_lid_3"/>
</dbReference>
<dbReference type="CDD" id="cd00060">
    <property type="entry name" value="FHA"/>
    <property type="match status" value="1"/>
</dbReference>
<dbReference type="Gene3D" id="1.10.8.60">
    <property type="match status" value="1"/>
</dbReference>
<dbReference type="AlphaFoldDB" id="A0A6D2JJ45"/>
<evidence type="ECO:0000256" key="3">
    <source>
        <dbReference type="ARBA" id="ARBA00022787"/>
    </source>
</evidence>
<protein>
    <recommendedName>
        <fullName evidence="7">AAA+ ATPase domain-containing protein</fullName>
    </recommendedName>
</protein>
<dbReference type="PANTHER" id="PTHR45644">
    <property type="entry name" value="AAA ATPASE, PUTATIVE (AFU_ORTHOLOGUE AFUA_2G12920)-RELATED-RELATED"/>
    <property type="match status" value="1"/>
</dbReference>
<dbReference type="GO" id="GO:0005741">
    <property type="term" value="C:mitochondrial outer membrane"/>
    <property type="evidence" value="ECO:0007669"/>
    <property type="project" value="UniProtKB-SubCell"/>
</dbReference>
<dbReference type="Pfam" id="PF24933">
    <property type="entry name" value="DUF7751"/>
    <property type="match status" value="1"/>
</dbReference>
<dbReference type="InterPro" id="IPR003593">
    <property type="entry name" value="AAA+_ATPase"/>
</dbReference>
<feature type="compositionally biased region" description="Polar residues" evidence="6">
    <location>
        <begin position="349"/>
        <end position="359"/>
    </location>
</feature>
<dbReference type="OrthoDB" id="10254455at2759"/>
<dbReference type="InterPro" id="IPR051701">
    <property type="entry name" value="Mito_OM_Translocase_MSP1"/>
</dbReference>
<feature type="domain" description="AAA+ ATPase" evidence="7">
    <location>
        <begin position="901"/>
        <end position="1038"/>
    </location>
</feature>
<evidence type="ECO:0000256" key="5">
    <source>
        <dbReference type="ARBA" id="ARBA00023128"/>
    </source>
</evidence>
<feature type="compositionally biased region" description="Low complexity" evidence="6">
    <location>
        <begin position="19"/>
        <end position="34"/>
    </location>
</feature>
<sequence length="1208" mass="133179">MGSTPQSEDISGNNTNALPNGSSKRSPSSSNDKPSSPEREKLENGGGSTENPAAAADDQELAEETSKDKCTMSPVDSGECDGAPISGDAKIEASAAAPPPVAGGATPILPEKPIMGSLPSRNSENPWCKLLSQSGEQPNVSIVLSCFTIGSSETCNLVLKDLDASEILCKITRQQPGSSGVAVLEVTGSKGQVMRNRIAVTKDSTCQLHSGDEVVFGSLWSSAFIFQKMSEVAEKDGGVQKPAGEFSQRHLIQRLQIDRAVLQEHLQLLEVLSRFNEDLNRFWLSKKIRQAAEKPATSVVQDDAELEIDGMEVKFSVDNQSDKAADSGAISSQNQNSKMEMLDEKNESARNSQLASTSGDGLRSTILREVIQASIVEGKRLEVSFENFPYYLSENTKNILIAVSHIHLKRKEYAKYGTDLTTLNPRILLSSPSGSEIYQQMLAKALANHFEAKLLIFDSLPILEAMTAKEIESLKGESSRLRQCLELIGRRNSSDFSAGEGDSWSPSSSLDSLPKWEAETLPRSVGTPVSHTLKKGDRVEFIGSKFYGELLIGLKGKVMLVFDENPSAKLGVRFDEPVPDGVDLGDLCEKGHGFFCHAIDLRVERSSSRDLSKLLINTLFEVVHAESGTSPFILFLKDAEKFVAGNYSAFETRLEYLPENVIVIASQTHSDNYKEKSHPGDSTRFGNSQTALLDLSLRNFERLREPGKEVPKATKLLTELFGNKVTIQMPQDEDLFRLWNHQLDRDAETLKLEANFNQLRLVLEQCGLECEGIETLSMKDLTLRSDSAEKIIGWALSDHLRRNPDADPEKFILSLESIEFGIGLLQDLLNESTSSKKSLEDTVTENEFEKQLLSDFIPPSDIGVRFDDIGALRNVKDTLKELVMLPLQRPELFCKGQLTKPCKGILLFGPPGTGKTMLAKAVAKEAGANFINTSMSSIGSKMFGEAEKYVKAVFSLASKLSPSVIFVDEVDSMLGRRENPGEHETMRNMKNEFMINWDGLRTKEKERVLVLAATNRPFDLDEAVIRRLPRRLMVGLPDAPNRAKILRVILAEEDLSPDIDLDGVARMTDGYSGSDLKNLCVAAAHRPIKEILEQEKVERDAALAEGKAPPALRGSCDIRALNMQDFRYAHEQVCASISSESVNMTALQQWNDLYGEGGSRKKTSLSYFMVWLDSSRFGYRRLSLHDFAAGHGGTKQRERGDAYLINSR</sequence>
<dbReference type="InterPro" id="IPR027417">
    <property type="entry name" value="P-loop_NTPase"/>
</dbReference>
<dbReference type="Proteomes" id="UP000467841">
    <property type="component" value="Unassembled WGS sequence"/>
</dbReference>
<keyword evidence="9" id="KW-1185">Reference proteome</keyword>
<evidence type="ECO:0000256" key="4">
    <source>
        <dbReference type="ARBA" id="ARBA00022840"/>
    </source>
</evidence>
<dbReference type="InterPro" id="IPR000253">
    <property type="entry name" value="FHA_dom"/>
</dbReference>
<dbReference type="Pfam" id="PF17862">
    <property type="entry name" value="AAA_lid_3"/>
    <property type="match status" value="1"/>
</dbReference>
<feature type="region of interest" description="Disordered" evidence="6">
    <location>
        <begin position="320"/>
        <end position="359"/>
    </location>
</feature>
<comment type="subcellular location">
    <subcellularLocation>
        <location evidence="1">Mitochondrion outer membrane</location>
        <topology evidence="1">Single-pass membrane protein</topology>
    </subcellularLocation>
</comment>
<dbReference type="PANTHER" id="PTHR45644:SF39">
    <property type="entry name" value="AAA-TYPE ATPASE FAMILY PROTEIN-RELATED"/>
    <property type="match status" value="1"/>
</dbReference>
<dbReference type="GO" id="GO:0005524">
    <property type="term" value="F:ATP binding"/>
    <property type="evidence" value="ECO:0007669"/>
    <property type="project" value="UniProtKB-KW"/>
</dbReference>
<feature type="compositionally biased region" description="Polar residues" evidence="6">
    <location>
        <begin position="329"/>
        <end position="338"/>
    </location>
</feature>
<organism evidence="8 9">
    <name type="scientific">Microthlaspi erraticum</name>
    <dbReference type="NCBI Taxonomy" id="1685480"/>
    <lineage>
        <taxon>Eukaryota</taxon>
        <taxon>Viridiplantae</taxon>
        <taxon>Streptophyta</taxon>
        <taxon>Embryophyta</taxon>
        <taxon>Tracheophyta</taxon>
        <taxon>Spermatophyta</taxon>
        <taxon>Magnoliopsida</taxon>
        <taxon>eudicotyledons</taxon>
        <taxon>Gunneridae</taxon>
        <taxon>Pentapetalae</taxon>
        <taxon>rosids</taxon>
        <taxon>malvids</taxon>
        <taxon>Brassicales</taxon>
        <taxon>Brassicaceae</taxon>
        <taxon>Coluteocarpeae</taxon>
        <taxon>Microthlaspi</taxon>
    </lineage>
</organism>
<dbReference type="Gene3D" id="2.60.200.20">
    <property type="match status" value="1"/>
</dbReference>
<dbReference type="InterPro" id="IPR003960">
    <property type="entry name" value="ATPase_AAA_CS"/>
</dbReference>
<feature type="region of interest" description="Disordered" evidence="6">
    <location>
        <begin position="1"/>
        <end position="120"/>
    </location>
</feature>
<dbReference type="FunFam" id="3.40.50.300:FF:000416">
    <property type="entry name" value="p-loop nucleoside triphosphate hydrolase superfamily protein"/>
    <property type="match status" value="1"/>
</dbReference>
<dbReference type="SMART" id="SM00382">
    <property type="entry name" value="AAA"/>
    <property type="match status" value="1"/>
</dbReference>
<dbReference type="PROSITE" id="PS00674">
    <property type="entry name" value="AAA"/>
    <property type="match status" value="1"/>
</dbReference>
<evidence type="ECO:0000259" key="7">
    <source>
        <dbReference type="SMART" id="SM00382"/>
    </source>
</evidence>
<dbReference type="SUPFAM" id="SSF49879">
    <property type="entry name" value="SMAD/FHA domain"/>
    <property type="match status" value="1"/>
</dbReference>
<dbReference type="SUPFAM" id="SSF52540">
    <property type="entry name" value="P-loop containing nucleoside triphosphate hydrolases"/>
    <property type="match status" value="1"/>
</dbReference>
<dbReference type="Pfam" id="PF00004">
    <property type="entry name" value="AAA"/>
    <property type="match status" value="1"/>
</dbReference>
<dbReference type="EMBL" id="CACVBM020001174">
    <property type="protein sequence ID" value="CAA7037286.1"/>
    <property type="molecule type" value="Genomic_DNA"/>
</dbReference>
<evidence type="ECO:0000256" key="1">
    <source>
        <dbReference type="ARBA" id="ARBA00004572"/>
    </source>
</evidence>
<reference evidence="8" key="1">
    <citation type="submission" date="2020-01" db="EMBL/GenBank/DDBJ databases">
        <authorList>
            <person name="Mishra B."/>
        </authorList>
    </citation>
    <scope>NUCLEOTIDE SEQUENCE [LARGE SCALE GENOMIC DNA]</scope>
</reference>
<evidence type="ECO:0000313" key="8">
    <source>
        <dbReference type="EMBL" id="CAA7037286.1"/>
    </source>
</evidence>
<keyword evidence="3" id="KW-1000">Mitochondrion outer membrane</keyword>
<evidence type="ECO:0000256" key="6">
    <source>
        <dbReference type="SAM" id="MobiDB-lite"/>
    </source>
</evidence>
<evidence type="ECO:0000256" key="2">
    <source>
        <dbReference type="ARBA" id="ARBA00022741"/>
    </source>
</evidence>
<gene>
    <name evidence="8" type="ORF">MERR_LOCUS24521</name>
</gene>
<dbReference type="InterPro" id="IPR056653">
    <property type="entry name" value="DUF7751"/>
</dbReference>
<comment type="caution">
    <text evidence="8">The sequence shown here is derived from an EMBL/GenBank/DDBJ whole genome shotgun (WGS) entry which is preliminary data.</text>
</comment>
<dbReference type="InterPro" id="IPR003959">
    <property type="entry name" value="ATPase_AAA_core"/>
</dbReference>
<accession>A0A6D2JJ45</accession>
<dbReference type="Pfam" id="PF00498">
    <property type="entry name" value="FHA"/>
    <property type="match status" value="1"/>
</dbReference>
<dbReference type="GO" id="GO:0016887">
    <property type="term" value="F:ATP hydrolysis activity"/>
    <property type="evidence" value="ECO:0007669"/>
    <property type="project" value="InterPro"/>
</dbReference>
<proteinExistence type="predicted"/>
<keyword evidence="4" id="KW-0067">ATP-binding</keyword>
<feature type="compositionally biased region" description="Polar residues" evidence="6">
    <location>
        <begin position="1"/>
        <end position="18"/>
    </location>
</feature>
<keyword evidence="5" id="KW-0496">Mitochondrion</keyword>
<dbReference type="InterPro" id="IPR008984">
    <property type="entry name" value="SMAD_FHA_dom_sf"/>
</dbReference>
<evidence type="ECO:0000313" key="9">
    <source>
        <dbReference type="Proteomes" id="UP000467841"/>
    </source>
</evidence>
<keyword evidence="2" id="KW-0547">Nucleotide-binding</keyword>
<name>A0A6D2JJ45_9BRAS</name>